<evidence type="ECO:0000256" key="1">
    <source>
        <dbReference type="SAM" id="MobiDB-lite"/>
    </source>
</evidence>
<evidence type="ECO:0000313" key="2">
    <source>
        <dbReference type="EMBL" id="AXO15685.1"/>
    </source>
</evidence>
<dbReference type="EMBL" id="CP031555">
    <property type="protein sequence ID" value="AXO15685.1"/>
    <property type="molecule type" value="Genomic_DNA"/>
</dbReference>
<dbReference type="Proteomes" id="UP000256971">
    <property type="component" value="Chromosome"/>
</dbReference>
<reference evidence="2 3" key="1">
    <citation type="submission" date="2018-08" db="EMBL/GenBank/DDBJ databases">
        <title>Complete genome sequence of type strain Thalassospira indica MCCC 1A01103T, isolated from isolated from deep seawater of the Indian Ocean.</title>
        <authorList>
            <person name="Liu Y."/>
        </authorList>
    </citation>
    <scope>NUCLEOTIDE SEQUENCE [LARGE SCALE GENOMIC DNA]</scope>
    <source>
        <strain evidence="2 3">PB8BT</strain>
    </source>
</reference>
<feature type="compositionally biased region" description="Polar residues" evidence="1">
    <location>
        <begin position="153"/>
        <end position="166"/>
    </location>
</feature>
<keyword evidence="3" id="KW-1185">Reference proteome</keyword>
<protein>
    <submittedName>
        <fullName evidence="2">Uncharacterized protein</fullName>
    </submittedName>
</protein>
<accession>A0ABM6Y147</accession>
<name>A0ABM6Y147_9PROT</name>
<evidence type="ECO:0000313" key="3">
    <source>
        <dbReference type="Proteomes" id="UP000256971"/>
    </source>
</evidence>
<proteinExistence type="predicted"/>
<organism evidence="2 3">
    <name type="scientific">Thalassospira indica</name>
    <dbReference type="NCBI Taxonomy" id="1891279"/>
    <lineage>
        <taxon>Bacteria</taxon>
        <taxon>Pseudomonadati</taxon>
        <taxon>Pseudomonadota</taxon>
        <taxon>Alphaproteobacteria</taxon>
        <taxon>Rhodospirillales</taxon>
        <taxon>Thalassospiraceae</taxon>
        <taxon>Thalassospira</taxon>
    </lineage>
</organism>
<gene>
    <name evidence="2" type="ORF">DY252_16750</name>
</gene>
<sequence length="219" mass="23350">MFQSQTASPAVRKGQAHNGCFIMADSTKIKSSIETVGKLIKTVIADLQAHPDYSGSSQLKAMASQLRTFSQHVLNNETNGTAQTYQELRAEASQRIVPEVHKLMDANIEMAGLGQLNTARKVQPSVLQSQNKTLQTLLNALEMMIALIGVPPSASQSTGTGAQPSGTEAAGKPEPAIPSMDVMAPAPPDQRFTGTVSFDGVKPFKEIEQSVSSSLMSHQ</sequence>
<feature type="region of interest" description="Disordered" evidence="1">
    <location>
        <begin position="152"/>
        <end position="197"/>
    </location>
</feature>